<dbReference type="PROSITE" id="PS50928">
    <property type="entry name" value="ABC_TM1"/>
    <property type="match status" value="1"/>
</dbReference>
<evidence type="ECO:0000256" key="6">
    <source>
        <dbReference type="ARBA" id="ARBA00023136"/>
    </source>
</evidence>
<keyword evidence="2 7" id="KW-0813">Transport</keyword>
<feature type="transmembrane region" description="Helical" evidence="7">
    <location>
        <begin position="23"/>
        <end position="46"/>
    </location>
</feature>
<reference evidence="9" key="2">
    <citation type="journal article" date="2021" name="PeerJ">
        <title>Extensive microbial diversity within the chicken gut microbiome revealed by metagenomics and culture.</title>
        <authorList>
            <person name="Gilroy R."/>
            <person name="Ravi A."/>
            <person name="Getino M."/>
            <person name="Pursley I."/>
            <person name="Horton D.L."/>
            <person name="Alikhan N.F."/>
            <person name="Baker D."/>
            <person name="Gharbi K."/>
            <person name="Hall N."/>
            <person name="Watson M."/>
            <person name="Adriaenssens E.M."/>
            <person name="Foster-Nyarko E."/>
            <person name="Jarju S."/>
            <person name="Secka A."/>
            <person name="Antonio M."/>
            <person name="Oren A."/>
            <person name="Chaudhuri R.R."/>
            <person name="La Ragione R."/>
            <person name="Hildebrand F."/>
            <person name="Pallen M.J."/>
        </authorList>
    </citation>
    <scope>NUCLEOTIDE SEQUENCE</scope>
    <source>
        <strain evidence="9">CHK123-3438</strain>
    </source>
</reference>
<evidence type="ECO:0000313" key="9">
    <source>
        <dbReference type="EMBL" id="HIT42469.1"/>
    </source>
</evidence>
<sequence length="288" mass="31506">MAGNDSKKRRLENVIAALKNDKVAIAALVFLVIVIVLSLAAPILPLEPNKTNVAHMLEAPSWEHPFGTDEIGRDYLARVIYGGRISLLVGVLAMMMSVTIGVTVGTVSGYFGGIVDAVLMRIVDVMQSIPWLVLVTVVSIFFKQGLSSIIIVIGFFTWMEIARLVRAEVLSVKEREYVLYAKFTGISSAKMIFRHLIPSVLPTIIIAATTSISNAIMTESSLSFLGIGIQEPMSSWGKLLQSAQSNLQNAIYMALIPGLLIMFTIFAFNKLGNLLRIYVDPRVMDGTK</sequence>
<feature type="domain" description="ABC transmembrane type-1" evidence="8">
    <location>
        <begin position="83"/>
        <end position="272"/>
    </location>
</feature>
<dbReference type="InterPro" id="IPR000515">
    <property type="entry name" value="MetI-like"/>
</dbReference>
<evidence type="ECO:0000256" key="3">
    <source>
        <dbReference type="ARBA" id="ARBA00022475"/>
    </source>
</evidence>
<evidence type="ECO:0000256" key="5">
    <source>
        <dbReference type="ARBA" id="ARBA00022989"/>
    </source>
</evidence>
<dbReference type="PANTHER" id="PTHR43386">
    <property type="entry name" value="OLIGOPEPTIDE TRANSPORT SYSTEM PERMEASE PROTEIN APPC"/>
    <property type="match status" value="1"/>
</dbReference>
<organism evidence="9 10">
    <name type="scientific">Candidatus Caccovicinus merdipullorum</name>
    <dbReference type="NCBI Taxonomy" id="2840724"/>
    <lineage>
        <taxon>Bacteria</taxon>
        <taxon>Bacillati</taxon>
        <taxon>Bacillota</taxon>
        <taxon>Clostridia</taxon>
        <taxon>Eubacteriales</taxon>
        <taxon>Candidatus Caccovicinus</taxon>
    </lineage>
</organism>
<evidence type="ECO:0000256" key="4">
    <source>
        <dbReference type="ARBA" id="ARBA00022692"/>
    </source>
</evidence>
<comment type="subcellular location">
    <subcellularLocation>
        <location evidence="1 7">Cell membrane</location>
        <topology evidence="1 7">Multi-pass membrane protein</topology>
    </subcellularLocation>
</comment>
<dbReference type="Pfam" id="PF12911">
    <property type="entry name" value="OppC_N"/>
    <property type="match status" value="1"/>
</dbReference>
<evidence type="ECO:0000256" key="1">
    <source>
        <dbReference type="ARBA" id="ARBA00004651"/>
    </source>
</evidence>
<keyword evidence="6 7" id="KW-0472">Membrane</keyword>
<dbReference type="CDD" id="cd06261">
    <property type="entry name" value="TM_PBP2"/>
    <property type="match status" value="1"/>
</dbReference>
<keyword evidence="5 7" id="KW-1133">Transmembrane helix</keyword>
<dbReference type="GO" id="GO:0005886">
    <property type="term" value="C:plasma membrane"/>
    <property type="evidence" value="ECO:0007669"/>
    <property type="project" value="UniProtKB-SubCell"/>
</dbReference>
<name>A0A9D1GLT6_9FIRM</name>
<comment type="similarity">
    <text evidence="7">Belongs to the binding-protein-dependent transport system permease family.</text>
</comment>
<protein>
    <submittedName>
        <fullName evidence="9">ABC transporter permease</fullName>
    </submittedName>
</protein>
<keyword evidence="3" id="KW-1003">Cell membrane</keyword>
<evidence type="ECO:0000259" key="8">
    <source>
        <dbReference type="PROSITE" id="PS50928"/>
    </source>
</evidence>
<dbReference type="InterPro" id="IPR050366">
    <property type="entry name" value="BP-dependent_transpt_permease"/>
</dbReference>
<evidence type="ECO:0000313" key="10">
    <source>
        <dbReference type="Proteomes" id="UP000886860"/>
    </source>
</evidence>
<feature type="transmembrane region" description="Helical" evidence="7">
    <location>
        <begin position="85"/>
        <end position="111"/>
    </location>
</feature>
<accession>A0A9D1GLT6</accession>
<dbReference type="Proteomes" id="UP000886860">
    <property type="component" value="Unassembled WGS sequence"/>
</dbReference>
<evidence type="ECO:0000256" key="7">
    <source>
        <dbReference type="RuleBase" id="RU363032"/>
    </source>
</evidence>
<proteinExistence type="inferred from homology"/>
<gene>
    <name evidence="9" type="ORF">IAB60_10345</name>
</gene>
<reference evidence="9" key="1">
    <citation type="submission" date="2020-10" db="EMBL/GenBank/DDBJ databases">
        <authorList>
            <person name="Gilroy R."/>
        </authorList>
    </citation>
    <scope>NUCLEOTIDE SEQUENCE</scope>
    <source>
        <strain evidence="9">CHK123-3438</strain>
    </source>
</reference>
<dbReference type="Gene3D" id="1.10.3720.10">
    <property type="entry name" value="MetI-like"/>
    <property type="match status" value="1"/>
</dbReference>
<comment type="caution">
    <text evidence="9">The sequence shown here is derived from an EMBL/GenBank/DDBJ whole genome shotgun (WGS) entry which is preliminary data.</text>
</comment>
<feature type="transmembrane region" description="Helical" evidence="7">
    <location>
        <begin position="196"/>
        <end position="216"/>
    </location>
</feature>
<evidence type="ECO:0000256" key="2">
    <source>
        <dbReference type="ARBA" id="ARBA00022448"/>
    </source>
</evidence>
<dbReference type="GO" id="GO:0055085">
    <property type="term" value="P:transmembrane transport"/>
    <property type="evidence" value="ECO:0007669"/>
    <property type="project" value="InterPro"/>
</dbReference>
<dbReference type="InterPro" id="IPR025966">
    <property type="entry name" value="OppC_N"/>
</dbReference>
<keyword evidence="4 7" id="KW-0812">Transmembrane</keyword>
<feature type="transmembrane region" description="Helical" evidence="7">
    <location>
        <begin position="131"/>
        <end position="156"/>
    </location>
</feature>
<dbReference type="EMBL" id="DVKS01000177">
    <property type="protein sequence ID" value="HIT42469.1"/>
    <property type="molecule type" value="Genomic_DNA"/>
</dbReference>
<dbReference type="Pfam" id="PF00528">
    <property type="entry name" value="BPD_transp_1"/>
    <property type="match status" value="1"/>
</dbReference>
<dbReference type="AlphaFoldDB" id="A0A9D1GLT6"/>
<feature type="transmembrane region" description="Helical" evidence="7">
    <location>
        <begin position="250"/>
        <end position="268"/>
    </location>
</feature>
<dbReference type="PANTHER" id="PTHR43386:SF1">
    <property type="entry name" value="D,D-DIPEPTIDE TRANSPORT SYSTEM PERMEASE PROTEIN DDPC-RELATED"/>
    <property type="match status" value="1"/>
</dbReference>
<dbReference type="InterPro" id="IPR035906">
    <property type="entry name" value="MetI-like_sf"/>
</dbReference>
<dbReference type="SUPFAM" id="SSF161098">
    <property type="entry name" value="MetI-like"/>
    <property type="match status" value="1"/>
</dbReference>